<dbReference type="AlphaFoldDB" id="A0A0R3UQ33"/>
<evidence type="ECO:0008006" key="5">
    <source>
        <dbReference type="Google" id="ProtNLM"/>
    </source>
</evidence>
<dbReference type="OrthoDB" id="422220at2759"/>
<keyword evidence="4" id="KW-1185">Reference proteome</keyword>
<evidence type="ECO:0000256" key="2">
    <source>
        <dbReference type="ARBA" id="ARBA00022840"/>
    </source>
</evidence>
<dbReference type="Proteomes" id="UP000267029">
    <property type="component" value="Unassembled WGS sequence"/>
</dbReference>
<dbReference type="EMBL" id="UXSR01005913">
    <property type="protein sequence ID" value="VDD83977.1"/>
    <property type="molecule type" value="Genomic_DNA"/>
</dbReference>
<dbReference type="PANTHER" id="PTHR48103:SF2">
    <property type="entry name" value="MIDASIN"/>
    <property type="match status" value="1"/>
</dbReference>
<dbReference type="SUPFAM" id="SSF52540">
    <property type="entry name" value="P-loop containing nucleoside triphosphate hydrolases"/>
    <property type="match status" value="1"/>
</dbReference>
<sequence length="209" mass="22948">MLTLVCERFAVPSPRLPEVTTAAFCDRCMSFGSQVGHGSRPVLDRILQSHLVATVPSHSTEPRQKEVLCRQLFSKPLPSPTSKVDRYVCVEGYWVPQGPLDTREVNDRSLTDANYVLTESVRANLKDLARVVSAAGSLPVLLQGETSVGKTSLITYLASRVGQVCYRINNHEHTNLQTYLGVYIAASASHIANNTTLAPSFIFQEGIFV</sequence>
<dbReference type="GO" id="GO:0005524">
    <property type="term" value="F:ATP binding"/>
    <property type="evidence" value="ECO:0007669"/>
    <property type="project" value="UniProtKB-KW"/>
</dbReference>
<reference evidence="3 4" key="1">
    <citation type="submission" date="2018-10" db="EMBL/GenBank/DDBJ databases">
        <authorList>
            <consortium name="Pathogen Informatics"/>
        </authorList>
    </citation>
    <scope>NUCLEOTIDE SEQUENCE [LARGE SCALE GENOMIC DNA]</scope>
</reference>
<dbReference type="GO" id="GO:0000055">
    <property type="term" value="P:ribosomal large subunit export from nucleus"/>
    <property type="evidence" value="ECO:0007669"/>
    <property type="project" value="TreeGrafter"/>
</dbReference>
<keyword evidence="2" id="KW-0067">ATP-binding</keyword>
<dbReference type="STRING" id="53468.A0A0R3UQ33"/>
<dbReference type="GO" id="GO:0005634">
    <property type="term" value="C:nucleus"/>
    <property type="evidence" value="ECO:0007669"/>
    <property type="project" value="TreeGrafter"/>
</dbReference>
<evidence type="ECO:0000256" key="1">
    <source>
        <dbReference type="ARBA" id="ARBA00022741"/>
    </source>
</evidence>
<gene>
    <name evidence="3" type="ORF">MCOS_LOCUS9980</name>
</gene>
<name>A0A0R3UQ33_MESCO</name>
<evidence type="ECO:0000313" key="4">
    <source>
        <dbReference type="Proteomes" id="UP000267029"/>
    </source>
</evidence>
<proteinExistence type="predicted"/>
<dbReference type="GO" id="GO:0000027">
    <property type="term" value="P:ribosomal large subunit assembly"/>
    <property type="evidence" value="ECO:0007669"/>
    <property type="project" value="TreeGrafter"/>
</dbReference>
<keyword evidence="1" id="KW-0547">Nucleotide-binding</keyword>
<protein>
    <recommendedName>
        <fullName evidence="5">ATPase dynein-related AAA domain-containing protein</fullName>
    </recommendedName>
</protein>
<dbReference type="Gene3D" id="3.40.50.300">
    <property type="entry name" value="P-loop containing nucleotide triphosphate hydrolases"/>
    <property type="match status" value="1"/>
</dbReference>
<evidence type="ECO:0000313" key="3">
    <source>
        <dbReference type="EMBL" id="VDD83977.1"/>
    </source>
</evidence>
<dbReference type="InterPro" id="IPR027417">
    <property type="entry name" value="P-loop_NTPase"/>
</dbReference>
<organism evidence="3 4">
    <name type="scientific">Mesocestoides corti</name>
    <name type="common">Flatworm</name>
    <dbReference type="NCBI Taxonomy" id="53468"/>
    <lineage>
        <taxon>Eukaryota</taxon>
        <taxon>Metazoa</taxon>
        <taxon>Spiralia</taxon>
        <taxon>Lophotrochozoa</taxon>
        <taxon>Platyhelminthes</taxon>
        <taxon>Cestoda</taxon>
        <taxon>Eucestoda</taxon>
        <taxon>Cyclophyllidea</taxon>
        <taxon>Mesocestoididae</taxon>
        <taxon>Mesocestoides</taxon>
    </lineage>
</organism>
<accession>A0A0R3UQ33</accession>
<dbReference type="PANTHER" id="PTHR48103">
    <property type="entry name" value="MIDASIN-RELATED"/>
    <property type="match status" value="1"/>
</dbReference>
<dbReference type="GO" id="GO:0030687">
    <property type="term" value="C:preribosome, large subunit precursor"/>
    <property type="evidence" value="ECO:0007669"/>
    <property type="project" value="TreeGrafter"/>
</dbReference>